<evidence type="ECO:0000313" key="1">
    <source>
        <dbReference type="EMBL" id="BAK06063.1"/>
    </source>
</evidence>
<name>F2EFE1_HORVV</name>
<sequence length="42" mass="4879">MASSNNMAGFAVVLKSLLKTWIQPDFRSMERRISFHFAIYIT</sequence>
<reference evidence="1" key="1">
    <citation type="journal article" date="2011" name="Plant Physiol.">
        <title>Comprehensive sequence analysis of 24,783 barley full-length cDNAs derived from 12 clone libraries.</title>
        <authorList>
            <person name="Matsumoto T."/>
            <person name="Tanaka T."/>
            <person name="Sakai H."/>
            <person name="Amano N."/>
            <person name="Kanamori H."/>
            <person name="Kurita K."/>
            <person name="Kikuta A."/>
            <person name="Kamiya K."/>
            <person name="Yamamoto M."/>
            <person name="Ikawa H."/>
            <person name="Fujii N."/>
            <person name="Hori K."/>
            <person name="Itoh T."/>
            <person name="Sato K."/>
        </authorList>
    </citation>
    <scope>NUCLEOTIDE SEQUENCE</scope>
</reference>
<organism evidence="1">
    <name type="scientific">Hordeum vulgare subsp. vulgare</name>
    <name type="common">Domesticated barley</name>
    <dbReference type="NCBI Taxonomy" id="112509"/>
    <lineage>
        <taxon>Eukaryota</taxon>
        <taxon>Viridiplantae</taxon>
        <taxon>Streptophyta</taxon>
        <taxon>Embryophyta</taxon>
        <taxon>Tracheophyta</taxon>
        <taxon>Spermatophyta</taxon>
        <taxon>Magnoliopsida</taxon>
        <taxon>Liliopsida</taxon>
        <taxon>Poales</taxon>
        <taxon>Poaceae</taxon>
        <taxon>BOP clade</taxon>
        <taxon>Pooideae</taxon>
        <taxon>Triticodae</taxon>
        <taxon>Triticeae</taxon>
        <taxon>Hordeinae</taxon>
        <taxon>Hordeum</taxon>
    </lineage>
</organism>
<dbReference type="AlphaFoldDB" id="F2EFE1"/>
<accession>F2EFE1</accession>
<protein>
    <submittedName>
        <fullName evidence="1">Predicted protein</fullName>
    </submittedName>
</protein>
<proteinExistence type="evidence at transcript level"/>
<dbReference type="EMBL" id="AK374867">
    <property type="protein sequence ID" value="BAK06063.1"/>
    <property type="molecule type" value="mRNA"/>
</dbReference>